<comment type="caution">
    <text evidence="1">The sequence shown here is derived from an EMBL/GenBank/DDBJ whole genome shotgun (WGS) entry which is preliminary data.</text>
</comment>
<organism evidence="1 2">
    <name type="scientific">Flavobacterium rhizosphaerae</name>
    <dbReference type="NCBI Taxonomy" id="3163298"/>
    <lineage>
        <taxon>Bacteria</taxon>
        <taxon>Pseudomonadati</taxon>
        <taxon>Bacteroidota</taxon>
        <taxon>Flavobacteriia</taxon>
        <taxon>Flavobacteriales</taxon>
        <taxon>Flavobacteriaceae</taxon>
        <taxon>Flavobacterium</taxon>
    </lineage>
</organism>
<keyword evidence="2" id="KW-1185">Reference proteome</keyword>
<sequence length="99" mass="11735">MKLRDLKNWLNDLSEEELEKNLHYNSLDYGISGPVNEFTRTDDNLYYVGDDPVLLHTDKQLIQRGYTKKQIDQLDVEIPKGCYYIELSNEYSILERFIS</sequence>
<name>A0ABW8YUH6_9FLAO</name>
<evidence type="ECO:0000313" key="2">
    <source>
        <dbReference type="Proteomes" id="UP001629156"/>
    </source>
</evidence>
<dbReference type="Proteomes" id="UP001629156">
    <property type="component" value="Unassembled WGS sequence"/>
</dbReference>
<protein>
    <submittedName>
        <fullName evidence="1">Uncharacterized protein</fullName>
    </submittedName>
</protein>
<proteinExistence type="predicted"/>
<dbReference type="EMBL" id="JBELPZ010000003">
    <property type="protein sequence ID" value="MFL9843864.1"/>
    <property type="molecule type" value="Genomic_DNA"/>
</dbReference>
<evidence type="ECO:0000313" key="1">
    <source>
        <dbReference type="EMBL" id="MFL9843864.1"/>
    </source>
</evidence>
<accession>A0ABW8YUH6</accession>
<reference evidence="1 2" key="1">
    <citation type="submission" date="2024-06" db="EMBL/GenBank/DDBJ databases">
        <authorList>
            <person name="Kaempfer P."/>
            <person name="Viver T."/>
        </authorList>
    </citation>
    <scope>NUCLEOTIDE SEQUENCE [LARGE SCALE GENOMIC DNA]</scope>
    <source>
        <strain evidence="1 2">ST-119</strain>
    </source>
</reference>
<gene>
    <name evidence="1" type="ORF">ABS766_05465</name>
</gene>
<dbReference type="RefSeq" id="WP_408084112.1">
    <property type="nucleotide sequence ID" value="NZ_JBELPZ010000003.1"/>
</dbReference>